<feature type="region of interest" description="Disordered" evidence="6">
    <location>
        <begin position="1"/>
        <end position="24"/>
    </location>
</feature>
<dbReference type="Pfam" id="PF00482">
    <property type="entry name" value="T2SSF"/>
    <property type="match status" value="1"/>
</dbReference>
<feature type="transmembrane region" description="Helical" evidence="7">
    <location>
        <begin position="95"/>
        <end position="123"/>
    </location>
</feature>
<feature type="transmembrane region" description="Helical" evidence="7">
    <location>
        <begin position="590"/>
        <end position="608"/>
    </location>
</feature>
<keyword evidence="5 7" id="KW-0472">Membrane</keyword>
<evidence type="ECO:0000256" key="4">
    <source>
        <dbReference type="ARBA" id="ARBA00022989"/>
    </source>
</evidence>
<evidence type="ECO:0000256" key="2">
    <source>
        <dbReference type="ARBA" id="ARBA00022475"/>
    </source>
</evidence>
<evidence type="ECO:0000313" key="9">
    <source>
        <dbReference type="EMBL" id="SDG14435.1"/>
    </source>
</evidence>
<evidence type="ECO:0000256" key="3">
    <source>
        <dbReference type="ARBA" id="ARBA00022692"/>
    </source>
</evidence>
<dbReference type="PANTHER" id="PTHR35402:SF1">
    <property type="entry name" value="TYPE II SECRETION SYSTEM PROTEIN GSPF DOMAIN-CONTAINING PROTEIN"/>
    <property type="match status" value="1"/>
</dbReference>
<evidence type="ECO:0000313" key="10">
    <source>
        <dbReference type="Proteomes" id="UP000324020"/>
    </source>
</evidence>
<dbReference type="Proteomes" id="UP000324020">
    <property type="component" value="Unassembled WGS sequence"/>
</dbReference>
<name>A0A1G7RUH1_9EURY</name>
<protein>
    <submittedName>
        <fullName evidence="9">Archaellum biogenesis protein FlaJ, TadC family</fullName>
    </submittedName>
</protein>
<dbReference type="AlphaFoldDB" id="A0A1G7RUH1"/>
<evidence type="ECO:0000256" key="1">
    <source>
        <dbReference type="ARBA" id="ARBA00004651"/>
    </source>
</evidence>
<feature type="transmembrane region" description="Helical" evidence="7">
    <location>
        <begin position="426"/>
        <end position="446"/>
    </location>
</feature>
<evidence type="ECO:0000259" key="8">
    <source>
        <dbReference type="Pfam" id="PF00482"/>
    </source>
</evidence>
<gene>
    <name evidence="9" type="ORF">SAMN04488067_11725</name>
</gene>
<dbReference type="GO" id="GO:0005886">
    <property type="term" value="C:plasma membrane"/>
    <property type="evidence" value="ECO:0007669"/>
    <property type="project" value="UniProtKB-SubCell"/>
</dbReference>
<evidence type="ECO:0000256" key="5">
    <source>
        <dbReference type="ARBA" id="ARBA00023136"/>
    </source>
</evidence>
<reference evidence="9 10" key="1">
    <citation type="submission" date="2016-10" db="EMBL/GenBank/DDBJ databases">
        <authorList>
            <person name="Varghese N."/>
            <person name="Submissions S."/>
        </authorList>
    </citation>
    <scope>NUCLEOTIDE SEQUENCE [LARGE SCALE GENOMIC DNA]</scope>
    <source>
        <strain evidence="9 10">CGMCC 1.3527</strain>
    </source>
</reference>
<proteinExistence type="predicted"/>
<feature type="transmembrane region" description="Helical" evidence="7">
    <location>
        <begin position="401"/>
        <end position="420"/>
    </location>
</feature>
<accession>A0A1G7RUH1</accession>
<dbReference type="OrthoDB" id="252907at2157"/>
<dbReference type="PANTHER" id="PTHR35402">
    <property type="entry name" value="INTEGRAL MEMBRANE PROTEIN-RELATED"/>
    <property type="match status" value="1"/>
</dbReference>
<organism evidence="9 10">
    <name type="scientific">Halorubrum xinjiangense</name>
    <dbReference type="NCBI Taxonomy" id="261291"/>
    <lineage>
        <taxon>Archaea</taxon>
        <taxon>Methanobacteriati</taxon>
        <taxon>Methanobacteriota</taxon>
        <taxon>Stenosarchaea group</taxon>
        <taxon>Halobacteria</taxon>
        <taxon>Halobacteriales</taxon>
        <taxon>Haloferacaceae</taxon>
        <taxon>Halorubrum</taxon>
    </lineage>
</organism>
<keyword evidence="10" id="KW-1185">Reference proteome</keyword>
<comment type="subcellular location">
    <subcellularLocation>
        <location evidence="1">Cell membrane</location>
        <topology evidence="1">Multi-pass membrane protein</topology>
    </subcellularLocation>
</comment>
<keyword evidence="2" id="KW-1003">Cell membrane</keyword>
<dbReference type="RefSeq" id="WP_188128086.1">
    <property type="nucleotide sequence ID" value="NZ_FNBO01000017.1"/>
</dbReference>
<dbReference type="InterPro" id="IPR056569">
    <property type="entry name" value="ArlJ-like"/>
</dbReference>
<keyword evidence="3 7" id="KW-0812">Transmembrane</keyword>
<feature type="domain" description="Type II secretion system protein GspF" evidence="8">
    <location>
        <begin position="212"/>
        <end position="324"/>
    </location>
</feature>
<feature type="transmembrane region" description="Helical" evidence="7">
    <location>
        <begin position="307"/>
        <end position="333"/>
    </location>
</feature>
<keyword evidence="4 7" id="KW-1133">Transmembrane helix</keyword>
<evidence type="ECO:0000256" key="6">
    <source>
        <dbReference type="SAM" id="MobiDB-lite"/>
    </source>
</evidence>
<evidence type="ECO:0000256" key="7">
    <source>
        <dbReference type="SAM" id="Phobius"/>
    </source>
</evidence>
<sequence length="689" mass="71043">MSRRRASGAVEASGTVEASADDAGADGASAVGADADDASAADTLATGSRLAVIDRVCYALFARHASDRRHDADRKRYRGTALDTGFETYLARAYALSWVVAVAAFFPALVVATGAAPAVAAAVEARFGAALLSSGSTAAPAPTPDSVGPLRTDRAALLVAAAAALLAKRATVSTAGVGLRWVAATRRTDIERTLPGAVRYLELLSSGSDEPRAMLRKAAAGDAYGATATSLRKALNAARLAGSLDEGLRRVARDTPSRELLAPFLLKFRKRAAAGDEALSEFLATERRMLSHRQDRARKRARRFLELLTELFVAVLVLPALLVIGATALSVVIPELLPPVSTPVGVVPTRAVVLYGAVAFLVAFGLAAAVAVGTLRPPSQRASYAAPASPRAILATAGHNPASTAVVAAGPAVALAAWLAVAGYTLVNVALVGYAAFAVPVGLVAARRTRIDDAKDRELADFVHAVSGHVAQGRPLEAAVAAVARDDDLGVLDDDVADLAFALRSTTAPEGTAQSESGSAEESPAVNVRGAAIEQFVDRVDTPLAARTLGLVTGALDAGGDADAVFETLRIEVGRLYSEQRALRSSMQPYIAVGWAAAVLVAGVVAVVNTQVVDAARLAEIAAASEAVTEPEGVYPELERFRLYVVTQATMLASGWFAGTAARGRYAALLHSGALVACCYLVFTVGGLV</sequence>
<dbReference type="InterPro" id="IPR018076">
    <property type="entry name" value="T2SS_GspF_dom"/>
</dbReference>
<feature type="transmembrane region" description="Helical" evidence="7">
    <location>
        <begin position="353"/>
        <end position="375"/>
    </location>
</feature>
<dbReference type="EMBL" id="FNBO01000017">
    <property type="protein sequence ID" value="SDG14435.1"/>
    <property type="molecule type" value="Genomic_DNA"/>
</dbReference>
<feature type="transmembrane region" description="Helical" evidence="7">
    <location>
        <begin position="666"/>
        <end position="688"/>
    </location>
</feature>